<name>A0ABD1KTU4_9TELE</name>
<dbReference type="Proteomes" id="UP001591681">
    <property type="component" value="Unassembled WGS sequence"/>
</dbReference>
<gene>
    <name evidence="3" type="ORF">ACEWY4_001723</name>
</gene>
<sequence>MNTVLRCGEQGSHLRGAPAALHNTETPMSTDYTKLTVLFAVGTEGEVSEPLEICALDCDTVEQVKEKILLTFHRKFGFCYTQQPRYIDIEYERDGCYVALQEVDSSTEVKGEVTMLNTLKHYRIPDGSTIKVITRKPDAPQSPTLSLKEEPDFQTKYCHLIDPELVDDKCTETKKLKVKEIYLPKLLSTKVAVHSHVENLFRTIWGTSNNNRPLHAVKYFFDFLDGQAENRKINDPDVLHIWKTNSLPQRFWINILKNPQFVFDLEKTPHLDGCLSVIAQAFMDAFYEEQLQAAFLRAESPHQRILPLGLELVRKILFN</sequence>
<dbReference type="InterPro" id="IPR031148">
    <property type="entry name" value="Plexin"/>
</dbReference>
<keyword evidence="4" id="KW-1185">Reference proteome</keyword>
<feature type="domain" description="Plexin cytoplasmic RasGAP" evidence="1">
    <location>
        <begin position="134"/>
        <end position="305"/>
    </location>
</feature>
<accession>A0ABD1KTU4</accession>
<dbReference type="PANTHER" id="PTHR22625:SF4">
    <property type="entry name" value="PLEXIN-C1"/>
    <property type="match status" value="1"/>
</dbReference>
<dbReference type="InterPro" id="IPR008936">
    <property type="entry name" value="Rho_GTPase_activation_prot"/>
</dbReference>
<evidence type="ECO:0000259" key="2">
    <source>
        <dbReference type="Pfam" id="PF20170"/>
    </source>
</evidence>
<protein>
    <submittedName>
        <fullName evidence="3">Uncharacterized protein</fullName>
    </submittedName>
</protein>
<dbReference type="Gene3D" id="1.10.506.10">
    <property type="entry name" value="GTPase Activation - p120gap, domain 1"/>
    <property type="match status" value="1"/>
</dbReference>
<dbReference type="Gene3D" id="3.10.20.90">
    <property type="entry name" value="Phosphatidylinositol 3-kinase Catalytic Subunit, Chain A, domain 1"/>
    <property type="match status" value="1"/>
</dbReference>
<dbReference type="Pfam" id="PF08337">
    <property type="entry name" value="Plexin_cytopl"/>
    <property type="match status" value="1"/>
</dbReference>
<dbReference type="InterPro" id="IPR046800">
    <property type="entry name" value="Plexin_RBD"/>
</dbReference>
<reference evidence="3 4" key="1">
    <citation type="submission" date="2024-09" db="EMBL/GenBank/DDBJ databases">
        <title>A chromosome-level genome assembly of Gray's grenadier anchovy, Coilia grayii.</title>
        <authorList>
            <person name="Fu Z."/>
        </authorList>
    </citation>
    <scope>NUCLEOTIDE SEQUENCE [LARGE SCALE GENOMIC DNA]</scope>
    <source>
        <strain evidence="3">G4</strain>
        <tissue evidence="3">Muscle</tissue>
    </source>
</reference>
<feature type="domain" description="Plexin cytoplasmic RhoGTPase-binding" evidence="2">
    <location>
        <begin position="30"/>
        <end position="132"/>
    </location>
</feature>
<dbReference type="AlphaFoldDB" id="A0ABD1KTU4"/>
<dbReference type="FunFam" id="3.10.20.90:FF:000429">
    <property type="entry name" value="Plexin C1"/>
    <property type="match status" value="1"/>
</dbReference>
<organism evidence="3 4">
    <name type="scientific">Coilia grayii</name>
    <name type="common">Gray's grenadier anchovy</name>
    <dbReference type="NCBI Taxonomy" id="363190"/>
    <lineage>
        <taxon>Eukaryota</taxon>
        <taxon>Metazoa</taxon>
        <taxon>Chordata</taxon>
        <taxon>Craniata</taxon>
        <taxon>Vertebrata</taxon>
        <taxon>Euteleostomi</taxon>
        <taxon>Actinopterygii</taxon>
        <taxon>Neopterygii</taxon>
        <taxon>Teleostei</taxon>
        <taxon>Clupei</taxon>
        <taxon>Clupeiformes</taxon>
        <taxon>Clupeoidei</taxon>
        <taxon>Engraulidae</taxon>
        <taxon>Coilinae</taxon>
        <taxon>Coilia</taxon>
    </lineage>
</organism>
<dbReference type="Pfam" id="PF20170">
    <property type="entry name" value="Plexin_RBD"/>
    <property type="match status" value="1"/>
</dbReference>
<evidence type="ECO:0000313" key="4">
    <source>
        <dbReference type="Proteomes" id="UP001591681"/>
    </source>
</evidence>
<evidence type="ECO:0000259" key="1">
    <source>
        <dbReference type="Pfam" id="PF08337"/>
    </source>
</evidence>
<dbReference type="EMBL" id="JBHFQA010000002">
    <property type="protein sequence ID" value="KAL2102555.1"/>
    <property type="molecule type" value="Genomic_DNA"/>
</dbReference>
<proteinExistence type="predicted"/>
<evidence type="ECO:0000313" key="3">
    <source>
        <dbReference type="EMBL" id="KAL2102555.1"/>
    </source>
</evidence>
<dbReference type="SUPFAM" id="SSF48350">
    <property type="entry name" value="GTPase activation domain, GAP"/>
    <property type="match status" value="1"/>
</dbReference>
<dbReference type="PANTHER" id="PTHR22625">
    <property type="entry name" value="PLEXIN"/>
    <property type="match status" value="1"/>
</dbReference>
<comment type="caution">
    <text evidence="3">The sequence shown here is derived from an EMBL/GenBank/DDBJ whole genome shotgun (WGS) entry which is preliminary data.</text>
</comment>
<dbReference type="InterPro" id="IPR013548">
    <property type="entry name" value="Plexin_cytoplasmic_RasGAP_dom"/>
</dbReference>